<gene>
    <name evidence="2" type="ORF">NA57DRAFT_35382</name>
</gene>
<dbReference type="EMBL" id="ML978123">
    <property type="protein sequence ID" value="KAF2102224.1"/>
    <property type="molecule type" value="Genomic_DNA"/>
</dbReference>
<feature type="region of interest" description="Disordered" evidence="1">
    <location>
        <begin position="496"/>
        <end position="528"/>
    </location>
</feature>
<feature type="compositionally biased region" description="Basic and acidic residues" evidence="1">
    <location>
        <begin position="122"/>
        <end position="138"/>
    </location>
</feature>
<feature type="compositionally biased region" description="Low complexity" evidence="1">
    <location>
        <begin position="627"/>
        <end position="639"/>
    </location>
</feature>
<sequence>MAFQQTQHRPQSSRQIPIPQPETQLDTTVAPQLQRKRTLDETEEWILFSPQAPSTTDKTHTTSTDRTPRTAGLSRLSDFGSLDTAARSDQIGERQEEDDNITCQGTEIEDDAELDSLDDGLHAFHEPSEYGGRQRLDDSGGTVLPTHDGLGTFQASSTLVQNQLWQFERYNPRRTKHRRRSSVQRQLDRLDEGPDFGVDTEKMRRIEKWRVEQSIALLEEIERETRRMRRMSRATIARSRADSIASETKTQESSMPGSYPEVVQEAPQPVQEEAAEQESFWTRFTQRVIRDLMGIDETILSVIFGEELPPEAKIEPAEDVSTKAEPIMDLEKNNAGEVPYEPWQHRVIERIARELGILVHQLSEHPGAFSTYMRTQEAPAYAGLPNISTVIIPEHATEDIISPNPTTPGGFTSLSSPATPGTAGPNVYFAPTVPHHRTNSYSEASLWGIEEEPDDEEDEPIPGVTDEAARLRQEKEYWERELDVKMVFNFLKQRFSSRPTSPEPVGRPRPSIHSGNGKAPAAAAGASTPITSARRAAMIRQHHPLVGSSSGDASKQQSKRRELLHRQHQYGIPQHMRSGSGRFSGSGRSRSASVASQTSTKKSKRSLSGSSQRSRNFWDAGAGGSQVGSASGVGVWGEA</sequence>
<feature type="region of interest" description="Disordered" evidence="1">
    <location>
        <begin position="1"/>
        <end position="100"/>
    </location>
</feature>
<accession>A0A9P4IJE9</accession>
<feature type="region of interest" description="Disordered" evidence="1">
    <location>
        <begin position="232"/>
        <end position="261"/>
    </location>
</feature>
<feature type="region of interest" description="Disordered" evidence="1">
    <location>
        <begin position="543"/>
        <end position="562"/>
    </location>
</feature>
<evidence type="ECO:0000313" key="3">
    <source>
        <dbReference type="Proteomes" id="UP000799772"/>
    </source>
</evidence>
<dbReference type="OrthoDB" id="5402147at2759"/>
<feature type="compositionally biased region" description="Low complexity" evidence="1">
    <location>
        <begin position="53"/>
        <end position="65"/>
    </location>
</feature>
<evidence type="ECO:0000256" key="1">
    <source>
        <dbReference type="SAM" id="MobiDB-lite"/>
    </source>
</evidence>
<feature type="region of interest" description="Disordered" evidence="1">
    <location>
        <begin position="122"/>
        <end position="143"/>
    </location>
</feature>
<name>A0A9P4IJE9_9PEZI</name>
<evidence type="ECO:0000313" key="2">
    <source>
        <dbReference type="EMBL" id="KAF2102224.1"/>
    </source>
</evidence>
<protein>
    <submittedName>
        <fullName evidence="2">Uncharacterized protein</fullName>
    </submittedName>
</protein>
<feature type="compositionally biased region" description="Polar residues" evidence="1">
    <location>
        <begin position="245"/>
        <end position="256"/>
    </location>
</feature>
<dbReference type="AlphaFoldDB" id="A0A9P4IJE9"/>
<organism evidence="2 3">
    <name type="scientific">Rhizodiscina lignyota</name>
    <dbReference type="NCBI Taxonomy" id="1504668"/>
    <lineage>
        <taxon>Eukaryota</taxon>
        <taxon>Fungi</taxon>
        <taxon>Dikarya</taxon>
        <taxon>Ascomycota</taxon>
        <taxon>Pezizomycotina</taxon>
        <taxon>Dothideomycetes</taxon>
        <taxon>Pleosporomycetidae</taxon>
        <taxon>Aulographales</taxon>
        <taxon>Rhizodiscinaceae</taxon>
        <taxon>Rhizodiscina</taxon>
    </lineage>
</organism>
<comment type="caution">
    <text evidence="2">The sequence shown here is derived from an EMBL/GenBank/DDBJ whole genome shotgun (WGS) entry which is preliminary data.</text>
</comment>
<feature type="compositionally biased region" description="Polar residues" evidence="1">
    <location>
        <begin position="22"/>
        <end position="31"/>
    </location>
</feature>
<feature type="compositionally biased region" description="Polar residues" evidence="1">
    <location>
        <begin position="547"/>
        <end position="556"/>
    </location>
</feature>
<proteinExistence type="predicted"/>
<feature type="region of interest" description="Disordered" evidence="1">
    <location>
        <begin position="568"/>
        <end position="639"/>
    </location>
</feature>
<feature type="compositionally biased region" description="Low complexity" evidence="1">
    <location>
        <begin position="577"/>
        <end position="615"/>
    </location>
</feature>
<reference evidence="2" key="1">
    <citation type="journal article" date="2020" name="Stud. Mycol.">
        <title>101 Dothideomycetes genomes: a test case for predicting lifestyles and emergence of pathogens.</title>
        <authorList>
            <person name="Haridas S."/>
            <person name="Albert R."/>
            <person name="Binder M."/>
            <person name="Bloem J."/>
            <person name="Labutti K."/>
            <person name="Salamov A."/>
            <person name="Andreopoulos B."/>
            <person name="Baker S."/>
            <person name="Barry K."/>
            <person name="Bills G."/>
            <person name="Bluhm B."/>
            <person name="Cannon C."/>
            <person name="Castanera R."/>
            <person name="Culley D."/>
            <person name="Daum C."/>
            <person name="Ezra D."/>
            <person name="Gonzalez J."/>
            <person name="Henrissat B."/>
            <person name="Kuo A."/>
            <person name="Liang C."/>
            <person name="Lipzen A."/>
            <person name="Lutzoni F."/>
            <person name="Magnuson J."/>
            <person name="Mondo S."/>
            <person name="Nolan M."/>
            <person name="Ohm R."/>
            <person name="Pangilinan J."/>
            <person name="Park H.-J."/>
            <person name="Ramirez L."/>
            <person name="Alfaro M."/>
            <person name="Sun H."/>
            <person name="Tritt A."/>
            <person name="Yoshinaga Y."/>
            <person name="Zwiers L.-H."/>
            <person name="Turgeon B."/>
            <person name="Goodwin S."/>
            <person name="Spatafora J."/>
            <person name="Crous P."/>
            <person name="Grigoriev I."/>
        </authorList>
    </citation>
    <scope>NUCLEOTIDE SEQUENCE</scope>
    <source>
        <strain evidence="2">CBS 133067</strain>
    </source>
</reference>
<keyword evidence="3" id="KW-1185">Reference proteome</keyword>
<dbReference type="Proteomes" id="UP000799772">
    <property type="component" value="Unassembled WGS sequence"/>
</dbReference>
<feature type="compositionally biased region" description="Low complexity" evidence="1">
    <location>
        <begin position="519"/>
        <end position="528"/>
    </location>
</feature>